<feature type="transmembrane region" description="Helical" evidence="6">
    <location>
        <begin position="295"/>
        <end position="313"/>
    </location>
</feature>
<evidence type="ECO:0000313" key="9">
    <source>
        <dbReference type="Proteomes" id="UP001354989"/>
    </source>
</evidence>
<proteinExistence type="inferred from homology"/>
<feature type="domain" description="EamA" evidence="7">
    <location>
        <begin position="35"/>
        <end position="163"/>
    </location>
</feature>
<keyword evidence="5 6" id="KW-0472">Membrane</keyword>
<evidence type="ECO:0000256" key="1">
    <source>
        <dbReference type="ARBA" id="ARBA00004141"/>
    </source>
</evidence>
<evidence type="ECO:0000313" key="8">
    <source>
        <dbReference type="EMBL" id="BDC97930.1"/>
    </source>
</evidence>
<dbReference type="InterPro" id="IPR037185">
    <property type="entry name" value="EmrE-like"/>
</dbReference>
<keyword evidence="3 6" id="KW-0812">Transmembrane</keyword>
<keyword evidence="9" id="KW-1185">Reference proteome</keyword>
<evidence type="ECO:0000259" key="7">
    <source>
        <dbReference type="Pfam" id="PF00892"/>
    </source>
</evidence>
<dbReference type="InterPro" id="IPR000620">
    <property type="entry name" value="EamA_dom"/>
</dbReference>
<sequence>MHQGFLFFAHINPYFYTMERVFAYLKQGVTSNWVMLIILSFVWGSSFILMKRGLEVFTAPQVGAIRILSAGMFLLPVGYQAFRRINRRNVLPLFFSGFLGSLLPACLFALAETQLSSAVTGIMNALTPIFVLMIGTLFFDLKDFTKRIVFGLCVAFGGTVILLLADAGGSFFNLNFYAIFVLIATVCYGVNANLVKHFLGGLKPLEITSVSLGMMVPFVGVYLFQVSDFSQRLLLEDQAYAALGYLLILGFIGTSLALIAFNRLVQQAGPVFASLVTYLIPVFALFWGVMDGEEILTGHYMGMMTIVLGVAITNEKI</sequence>
<dbReference type="InterPro" id="IPR050638">
    <property type="entry name" value="AA-Vitamin_Transporters"/>
</dbReference>
<feature type="domain" description="EamA" evidence="7">
    <location>
        <begin position="177"/>
        <end position="313"/>
    </location>
</feature>
<keyword evidence="4 6" id="KW-1133">Transmembrane helix</keyword>
<accession>A0ABN6L4B2</accession>
<comment type="subcellular location">
    <subcellularLocation>
        <location evidence="1">Membrane</location>
        <topology evidence="1">Multi-pass membrane protein</topology>
    </subcellularLocation>
</comment>
<reference evidence="8 9" key="1">
    <citation type="submission" date="2021-12" db="EMBL/GenBank/DDBJ databases">
        <title>Genome sequencing of bacteria with rrn-lacking chromosome and rrn-plasmid.</title>
        <authorList>
            <person name="Anda M."/>
            <person name="Iwasaki W."/>
        </authorList>
    </citation>
    <scope>NUCLEOTIDE SEQUENCE [LARGE SCALE GENOMIC DNA]</scope>
    <source>
        <strain evidence="8 9">NBRC 101262</strain>
    </source>
</reference>
<feature type="transmembrane region" description="Helical" evidence="6">
    <location>
        <begin position="63"/>
        <end position="82"/>
    </location>
</feature>
<dbReference type="SUPFAM" id="SSF103481">
    <property type="entry name" value="Multidrug resistance efflux transporter EmrE"/>
    <property type="match status" value="2"/>
</dbReference>
<gene>
    <name evidence="8" type="primary">fjo11</name>
    <name evidence="8" type="ORF">PEPS_02110</name>
</gene>
<name>A0ABN6L4B2_9BACT</name>
<evidence type="ECO:0000256" key="6">
    <source>
        <dbReference type="SAM" id="Phobius"/>
    </source>
</evidence>
<dbReference type="Proteomes" id="UP001354989">
    <property type="component" value="Chromosome"/>
</dbReference>
<dbReference type="Pfam" id="PF00892">
    <property type="entry name" value="EamA"/>
    <property type="match status" value="2"/>
</dbReference>
<dbReference type="PANTHER" id="PTHR32322">
    <property type="entry name" value="INNER MEMBRANE TRANSPORTER"/>
    <property type="match status" value="1"/>
</dbReference>
<evidence type="ECO:0000256" key="4">
    <source>
        <dbReference type="ARBA" id="ARBA00022989"/>
    </source>
</evidence>
<evidence type="ECO:0000256" key="3">
    <source>
        <dbReference type="ARBA" id="ARBA00022692"/>
    </source>
</evidence>
<feature type="transmembrane region" description="Helical" evidence="6">
    <location>
        <begin position="268"/>
        <end position="289"/>
    </location>
</feature>
<feature type="transmembrane region" description="Helical" evidence="6">
    <location>
        <begin position="174"/>
        <end position="195"/>
    </location>
</feature>
<dbReference type="EMBL" id="AP025292">
    <property type="protein sequence ID" value="BDC97930.1"/>
    <property type="molecule type" value="Genomic_DNA"/>
</dbReference>
<dbReference type="PANTHER" id="PTHR32322:SF2">
    <property type="entry name" value="EAMA DOMAIN-CONTAINING PROTEIN"/>
    <property type="match status" value="1"/>
</dbReference>
<feature type="transmembrane region" description="Helical" evidence="6">
    <location>
        <begin position="239"/>
        <end position="261"/>
    </location>
</feature>
<evidence type="ECO:0000256" key="5">
    <source>
        <dbReference type="ARBA" id="ARBA00023136"/>
    </source>
</evidence>
<organism evidence="8 9">
    <name type="scientific">Persicobacter psychrovividus</name>
    <dbReference type="NCBI Taxonomy" id="387638"/>
    <lineage>
        <taxon>Bacteria</taxon>
        <taxon>Pseudomonadati</taxon>
        <taxon>Bacteroidota</taxon>
        <taxon>Cytophagia</taxon>
        <taxon>Cytophagales</taxon>
        <taxon>Persicobacteraceae</taxon>
        <taxon>Persicobacter</taxon>
    </lineage>
</organism>
<feature type="transmembrane region" description="Helical" evidence="6">
    <location>
        <begin position="21"/>
        <end position="43"/>
    </location>
</feature>
<protein>
    <submittedName>
        <fullName evidence="8">Permease</fullName>
    </submittedName>
</protein>
<feature type="transmembrane region" description="Helical" evidence="6">
    <location>
        <begin position="122"/>
        <end position="141"/>
    </location>
</feature>
<comment type="similarity">
    <text evidence="2">Belongs to the EamA transporter family.</text>
</comment>
<feature type="transmembrane region" description="Helical" evidence="6">
    <location>
        <begin position="207"/>
        <end position="227"/>
    </location>
</feature>
<feature type="transmembrane region" description="Helical" evidence="6">
    <location>
        <begin position="148"/>
        <end position="168"/>
    </location>
</feature>
<feature type="transmembrane region" description="Helical" evidence="6">
    <location>
        <begin position="89"/>
        <end position="110"/>
    </location>
</feature>
<evidence type="ECO:0000256" key="2">
    <source>
        <dbReference type="ARBA" id="ARBA00007362"/>
    </source>
</evidence>